<gene>
    <name evidence="1" type="ORF">LSH36_275g08041</name>
</gene>
<reference evidence="1" key="1">
    <citation type="journal article" date="2023" name="Mol. Biol. Evol.">
        <title>Third-Generation Sequencing Reveals the Adaptive Role of the Epigenome in Three Deep-Sea Polychaetes.</title>
        <authorList>
            <person name="Perez M."/>
            <person name="Aroh O."/>
            <person name="Sun Y."/>
            <person name="Lan Y."/>
            <person name="Juniper S.K."/>
            <person name="Young C.R."/>
            <person name="Angers B."/>
            <person name="Qian P.Y."/>
        </authorList>
    </citation>
    <scope>NUCLEOTIDE SEQUENCE</scope>
    <source>
        <strain evidence="1">P08H-3</strain>
    </source>
</reference>
<sequence>MNISNKYRCGISMYMYIINDNHIITTIYRSHPPSRLSKTSIHRNIGCCRKQHKGYQPFIKPDILIMGDLIQLPQTTVAQW</sequence>
<keyword evidence="2" id="KW-1185">Reference proteome</keyword>
<evidence type="ECO:0000313" key="1">
    <source>
        <dbReference type="EMBL" id="KAK2154177.1"/>
    </source>
</evidence>
<accession>A0AAD9N1Y8</accession>
<dbReference type="EMBL" id="JAODUP010000275">
    <property type="protein sequence ID" value="KAK2154177.1"/>
    <property type="molecule type" value="Genomic_DNA"/>
</dbReference>
<comment type="caution">
    <text evidence="1">The sequence shown here is derived from an EMBL/GenBank/DDBJ whole genome shotgun (WGS) entry which is preliminary data.</text>
</comment>
<dbReference type="Proteomes" id="UP001208570">
    <property type="component" value="Unassembled WGS sequence"/>
</dbReference>
<dbReference type="AlphaFoldDB" id="A0AAD9N1Y8"/>
<protein>
    <submittedName>
        <fullName evidence="1">Uncharacterized protein</fullName>
    </submittedName>
</protein>
<name>A0AAD9N1Y8_9ANNE</name>
<proteinExistence type="predicted"/>
<evidence type="ECO:0000313" key="2">
    <source>
        <dbReference type="Proteomes" id="UP001208570"/>
    </source>
</evidence>
<organism evidence="1 2">
    <name type="scientific">Paralvinella palmiformis</name>
    <dbReference type="NCBI Taxonomy" id="53620"/>
    <lineage>
        <taxon>Eukaryota</taxon>
        <taxon>Metazoa</taxon>
        <taxon>Spiralia</taxon>
        <taxon>Lophotrochozoa</taxon>
        <taxon>Annelida</taxon>
        <taxon>Polychaeta</taxon>
        <taxon>Sedentaria</taxon>
        <taxon>Canalipalpata</taxon>
        <taxon>Terebellida</taxon>
        <taxon>Terebelliformia</taxon>
        <taxon>Alvinellidae</taxon>
        <taxon>Paralvinella</taxon>
    </lineage>
</organism>